<dbReference type="KEGG" id="pmet:G4Y79_11675"/>
<gene>
    <name evidence="1" type="ORF">G4Y79_11675</name>
</gene>
<protein>
    <submittedName>
        <fullName evidence="1">2'-5' RNA ligase family protein</fullName>
    </submittedName>
</protein>
<dbReference type="Pfam" id="PF13563">
    <property type="entry name" value="2_5_RNA_ligase2"/>
    <property type="match status" value="1"/>
</dbReference>
<dbReference type="EMBL" id="CP062983">
    <property type="protein sequence ID" value="QPC84993.1"/>
    <property type="molecule type" value="Genomic_DNA"/>
</dbReference>
<sequence length="186" mass="20991">MPNGVLTLLDEATTRHIQALWQEITALLGKHPEPNAPFPHFTYHGADRYDITALNHAMAALAMEIAPFTVTTSGLGLFTIPMPVLYIPVVRSPRLTALHERVWQIADKYAHEASPYYQPTHWMPHITLAHSGIERSDLPKLISLLSERRFTWEIEVTNFAITDTKQDQPHQIPQYTLSLCANGACE</sequence>
<dbReference type="RefSeq" id="WP_195173056.1">
    <property type="nucleotide sequence ID" value="NZ_CP062983.1"/>
</dbReference>
<dbReference type="Gene3D" id="3.90.1140.10">
    <property type="entry name" value="Cyclic phosphodiesterase"/>
    <property type="match status" value="1"/>
</dbReference>
<dbReference type="GO" id="GO:0016874">
    <property type="term" value="F:ligase activity"/>
    <property type="evidence" value="ECO:0007669"/>
    <property type="project" value="UniProtKB-KW"/>
</dbReference>
<keyword evidence="1" id="KW-0436">Ligase</keyword>
<proteinExistence type="predicted"/>
<evidence type="ECO:0000313" key="2">
    <source>
        <dbReference type="Proteomes" id="UP000594468"/>
    </source>
</evidence>
<accession>A0A7S8EDI7</accession>
<dbReference type="Proteomes" id="UP000594468">
    <property type="component" value="Chromosome"/>
</dbReference>
<reference evidence="1 2" key="1">
    <citation type="submission" date="2020-02" db="EMBL/GenBank/DDBJ databases">
        <authorList>
            <person name="Zheng R.K."/>
            <person name="Sun C.M."/>
        </authorList>
    </citation>
    <scope>NUCLEOTIDE SEQUENCE [LARGE SCALE GENOMIC DNA]</scope>
    <source>
        <strain evidence="2">rifampicinis</strain>
    </source>
</reference>
<dbReference type="AlphaFoldDB" id="A0A7S8EDI7"/>
<evidence type="ECO:0000313" key="1">
    <source>
        <dbReference type="EMBL" id="QPC84993.1"/>
    </source>
</evidence>
<name>A0A7S8EDI7_9CHLR</name>
<dbReference type="SUPFAM" id="SSF55144">
    <property type="entry name" value="LigT-like"/>
    <property type="match status" value="1"/>
</dbReference>
<dbReference type="InterPro" id="IPR009097">
    <property type="entry name" value="Cyclic_Pdiesterase"/>
</dbReference>
<keyword evidence="2" id="KW-1185">Reference proteome</keyword>
<organism evidence="1 2">
    <name type="scientific">Phototrophicus methaneseepsis</name>
    <dbReference type="NCBI Taxonomy" id="2710758"/>
    <lineage>
        <taxon>Bacteria</taxon>
        <taxon>Bacillati</taxon>
        <taxon>Chloroflexota</taxon>
        <taxon>Candidatus Thermofontia</taxon>
        <taxon>Phototrophicales</taxon>
        <taxon>Phototrophicaceae</taxon>
        <taxon>Phototrophicus</taxon>
    </lineage>
</organism>